<feature type="compositionally biased region" description="Polar residues" evidence="1">
    <location>
        <begin position="1084"/>
        <end position="1103"/>
    </location>
</feature>
<protein>
    <recommendedName>
        <fullName evidence="3">Integrase catalytic domain-containing protein</fullName>
    </recommendedName>
</protein>
<dbReference type="Gene3D" id="3.30.420.10">
    <property type="entry name" value="Ribonuclease H-like superfamily/Ribonuclease H"/>
    <property type="match status" value="1"/>
</dbReference>
<evidence type="ECO:0000256" key="1">
    <source>
        <dbReference type="SAM" id="MobiDB-lite"/>
    </source>
</evidence>
<dbReference type="PROSITE" id="PS50994">
    <property type="entry name" value="INTEGRASE"/>
    <property type="match status" value="1"/>
</dbReference>
<dbReference type="Proteomes" id="UP000835052">
    <property type="component" value="Unassembled WGS sequence"/>
</dbReference>
<gene>
    <name evidence="4" type="ORF">CAUJ_LOCUS12144</name>
</gene>
<dbReference type="InterPro" id="IPR040676">
    <property type="entry name" value="DUF5641"/>
</dbReference>
<dbReference type="InterPro" id="IPR036397">
    <property type="entry name" value="RNaseH_sf"/>
</dbReference>
<dbReference type="PANTHER" id="PTHR47331">
    <property type="entry name" value="PHD-TYPE DOMAIN-CONTAINING PROTEIN"/>
    <property type="match status" value="1"/>
</dbReference>
<feature type="region of interest" description="Disordered" evidence="1">
    <location>
        <begin position="495"/>
        <end position="524"/>
    </location>
</feature>
<dbReference type="Gene3D" id="3.30.70.270">
    <property type="match status" value="1"/>
</dbReference>
<dbReference type="SUPFAM" id="SSF53098">
    <property type="entry name" value="Ribonuclease H-like"/>
    <property type="match status" value="1"/>
</dbReference>
<dbReference type="OrthoDB" id="5875526at2759"/>
<proteinExistence type="predicted"/>
<dbReference type="PANTHER" id="PTHR47331:SF1">
    <property type="entry name" value="GAG-LIKE PROTEIN"/>
    <property type="match status" value="1"/>
</dbReference>
<keyword evidence="2" id="KW-0812">Transmembrane</keyword>
<dbReference type="GO" id="GO:0015074">
    <property type="term" value="P:DNA integration"/>
    <property type="evidence" value="ECO:0007669"/>
    <property type="project" value="InterPro"/>
</dbReference>
<feature type="transmembrane region" description="Helical" evidence="2">
    <location>
        <begin position="1114"/>
        <end position="1135"/>
    </location>
</feature>
<keyword evidence="5" id="KW-1185">Reference proteome</keyword>
<dbReference type="SUPFAM" id="SSF56672">
    <property type="entry name" value="DNA/RNA polymerases"/>
    <property type="match status" value="1"/>
</dbReference>
<dbReference type="Gene3D" id="2.60.40.3770">
    <property type="match status" value="1"/>
</dbReference>
<feature type="transmembrane region" description="Helical" evidence="2">
    <location>
        <begin position="1156"/>
        <end position="1174"/>
    </location>
</feature>
<dbReference type="InterPro" id="IPR043502">
    <property type="entry name" value="DNA/RNA_pol_sf"/>
</dbReference>
<keyword evidence="2" id="KW-1133">Transmembrane helix</keyword>
<dbReference type="InterPro" id="IPR000477">
    <property type="entry name" value="RT_dom"/>
</dbReference>
<organism evidence="4 5">
    <name type="scientific">Caenorhabditis auriculariae</name>
    <dbReference type="NCBI Taxonomy" id="2777116"/>
    <lineage>
        <taxon>Eukaryota</taxon>
        <taxon>Metazoa</taxon>
        <taxon>Ecdysozoa</taxon>
        <taxon>Nematoda</taxon>
        <taxon>Chromadorea</taxon>
        <taxon>Rhabditida</taxon>
        <taxon>Rhabditina</taxon>
        <taxon>Rhabditomorpha</taxon>
        <taxon>Rhabditoidea</taxon>
        <taxon>Rhabditidae</taxon>
        <taxon>Peloderinae</taxon>
        <taxon>Caenorhabditis</taxon>
    </lineage>
</organism>
<sequence>MHFVVFENTTLKTDDLAIEFFDSTVRRNEDGRYVVRLPYLEDPKSLPTHKELAYFRLQSTTRKLVKNPDLLRRYNAVICDQLQKNFIEIVDDEEIADGEIIHYIPHHCVTNDNKSTKLRIVYDGSAQKSSTSKSINNMLHIGPQLMPQLAGVLLRARKNKILVVSDIEKAFLQLELDIRDRDATRFLWTPHPGDKPRCYRFCRVPFGLRSSPFLLNATIKRHLQDLEDPLAQEILRNCYVDNIFYGSDTCNDGEIFYRKSKKIFHDAAMNLCQFTSNDDTLNTFFMNAEAKPKESCNQKLLGIQWNTERDEIAVVLPQVQQGLLTKRRVLQQTASVYDPLGLITPVVLASKLFFQRLWKTSKSWDTSLTSEEASTWSSIVEQWRGQAIQLPRRYFTQNSLSDRFELHVFSDASKDAFGAVAYLLMVSEDHRETSFVMSKSRLAPLKKVLSIPQLELLGVQTAAQLATPELFSGRPRSTEGAPICGVFEGGRGRPLGRVAVGSGRPRPGSPRLENSSGTDSKCSLDILQSPKPSTVFFRNRVSKIKELCANVDFRHIKGTDNPADLLTRGCTPEELRTTRLWWNGPEFLLLADTPPQTLQPTEQVVLQTIANFSEDPVLDPTRFSSFHRLLRVVMTVLYFGTGRKLALHEHRPKALLQLLRLAQLLDPPANDTIASLRLFKKENVWTFTGRIQQKPLPFLPNGHIAKLLVQWLHEKYHHSSPVYTLSKLREIAWIPRSRQVVKNALKSCYGCRRATLKPFYQPDFPPFPESRTTSRPPFENAGVDYAGPLKISNNGTTSSCWIILFTCLSTRFVHCEAVLDLSAVTLLLSLRRLSALFGTPKTLLSDNGRQFVLLNDALREAERQNLPSTLSSSSFPKFRFIPAFSPWAGGAYERLIGLVKTSLLRAGTNRSLLSYEEFRTLLSEASSIINDRPLTYTSSEDDFAPLRPSHMVLPTCHRDGLLTLSEEANFDELPQNRDRLLETWMRTSSLTENYQRRWIVEYPQALQERRDFEHRQGSTSLQEPKIGDVVLIQTPTIKMGAWPLGKIVELSGRSAKVLQGKTRRIIERPLKNLFPLECSVAEQDSNAAPQTSPSTTRLHQAGQTSSTRPTTRSMTMSTTLLLLAFVTLASATDVTQGPKLMEKPSIWSSLKNTIEKSGMIVVVLLILMIIQALATTFKGALVLLKFFWIFTRVPILLLLLTTENIWNRLRRRRQPMAAILPRYRRPMLAIALLVTMPLVVNSTCGDIASITAKEARCVSEPGQTRCSVTTNALLSLTPSGTTACINISTAEVAVGQLTVHAHHIKSSCVKVSSYFTRDYKLLTDYSHRCHWAGSCRTTDSCSSITIDEKLPELSNEAKNSPGFTRCAAGCGCITCSGCFSCSNSCLFFRNYAKATSPYVYEIFHCPQWTSTVEVTVAMNEKKVNVLLRAGIKEHLALFNISLTATSFSLPPSPIHAGTFIHRIKSPHVAFSMTPSSLPGGPQEGTIGDLQCRTLEEAEKFQCFFSERACNCLPQGKAINCRCTAVLLEKYMKKKLPKRMANFLMENDAQGNVWTKTKAQSAVQVHVEMENSTFIRVIQKDKCSAKVNAIDGCFNCFDGAKIQLSCSSTTRELKTAYLNCAERLLHDKEKSEMIYADFNLEKSGITVRIFLMLERERNFLYKI</sequence>
<dbReference type="InterPro" id="IPR043128">
    <property type="entry name" value="Rev_trsase/Diguanyl_cyclase"/>
</dbReference>
<keyword evidence="2" id="KW-0472">Membrane</keyword>
<feature type="region of interest" description="Disordered" evidence="1">
    <location>
        <begin position="1084"/>
        <end position="1112"/>
    </location>
</feature>
<dbReference type="GO" id="GO:0003676">
    <property type="term" value="F:nucleic acid binding"/>
    <property type="evidence" value="ECO:0007669"/>
    <property type="project" value="InterPro"/>
</dbReference>
<dbReference type="Gene3D" id="3.10.10.10">
    <property type="entry name" value="HIV Type 1 Reverse Transcriptase, subunit A, domain 1"/>
    <property type="match status" value="1"/>
</dbReference>
<dbReference type="Gene3D" id="2.60.98.50">
    <property type="match status" value="1"/>
</dbReference>
<evidence type="ECO:0000256" key="2">
    <source>
        <dbReference type="SAM" id="Phobius"/>
    </source>
</evidence>
<feature type="transmembrane region" description="Helical" evidence="2">
    <location>
        <begin position="1227"/>
        <end position="1248"/>
    </location>
</feature>
<dbReference type="Pfam" id="PF07245">
    <property type="entry name" value="Phlebovirus_G2"/>
    <property type="match status" value="1"/>
</dbReference>
<dbReference type="InterPro" id="IPR009878">
    <property type="entry name" value="Phlebovirus_G2_fusion"/>
</dbReference>
<dbReference type="GO" id="GO:0042575">
    <property type="term" value="C:DNA polymerase complex"/>
    <property type="evidence" value="ECO:0007669"/>
    <property type="project" value="UniProtKB-ARBA"/>
</dbReference>
<feature type="transmembrane region" description="Helical" evidence="2">
    <location>
        <begin position="1186"/>
        <end position="1206"/>
    </location>
</feature>
<evidence type="ECO:0000259" key="3">
    <source>
        <dbReference type="PROSITE" id="PS50994"/>
    </source>
</evidence>
<dbReference type="InterPro" id="IPR012337">
    <property type="entry name" value="RNaseH-like_sf"/>
</dbReference>
<dbReference type="Pfam" id="PF00078">
    <property type="entry name" value="RVT_1"/>
    <property type="match status" value="1"/>
</dbReference>
<name>A0A8S1HLK7_9PELO</name>
<feature type="compositionally biased region" description="Polar residues" evidence="1">
    <location>
        <begin position="512"/>
        <end position="521"/>
    </location>
</feature>
<evidence type="ECO:0000313" key="4">
    <source>
        <dbReference type="EMBL" id="CAD6196229.1"/>
    </source>
</evidence>
<dbReference type="Pfam" id="PF18701">
    <property type="entry name" value="DUF5641"/>
    <property type="match status" value="1"/>
</dbReference>
<dbReference type="Pfam" id="PF05380">
    <property type="entry name" value="Peptidase_A17"/>
    <property type="match status" value="1"/>
</dbReference>
<dbReference type="EMBL" id="CAJGYM010000069">
    <property type="protein sequence ID" value="CAD6196229.1"/>
    <property type="molecule type" value="Genomic_DNA"/>
</dbReference>
<dbReference type="InterPro" id="IPR001584">
    <property type="entry name" value="Integrase_cat-core"/>
</dbReference>
<feature type="domain" description="Integrase catalytic" evidence="3">
    <location>
        <begin position="772"/>
        <end position="953"/>
    </location>
</feature>
<evidence type="ECO:0000313" key="5">
    <source>
        <dbReference type="Proteomes" id="UP000835052"/>
    </source>
</evidence>
<reference evidence="4" key="1">
    <citation type="submission" date="2020-10" db="EMBL/GenBank/DDBJ databases">
        <authorList>
            <person name="Kikuchi T."/>
        </authorList>
    </citation>
    <scope>NUCLEOTIDE SEQUENCE</scope>
    <source>
        <strain evidence="4">NKZ352</strain>
    </source>
</reference>
<accession>A0A8S1HLK7</accession>
<dbReference type="CDD" id="cd01644">
    <property type="entry name" value="RT_pepA17"/>
    <property type="match status" value="1"/>
</dbReference>
<comment type="caution">
    <text evidence="4">The sequence shown here is derived from an EMBL/GenBank/DDBJ whole genome shotgun (WGS) entry which is preliminary data.</text>
</comment>
<dbReference type="InterPro" id="IPR008042">
    <property type="entry name" value="Retrotrans_Pao"/>
</dbReference>